<sequence>MISFQYERMRRICSHCLQITHQRINCPHIQLPQTPRNSPEPLDVPCFNRRRSPDENRRSNLNSQSQNSDYSFPPPLTPPPRLDSPPPNPEEFAAAYPHFHESVLQGFQQSNHPTPRTATWRRQPSTESAFSPNTTLGTPSNFEVGESSKRPNSHSSNSNDDRNQKTKDQATGKGGILKPPKKR</sequence>
<dbReference type="EMBL" id="JAEFBJ010000006">
    <property type="protein sequence ID" value="KAG7600449.1"/>
    <property type="molecule type" value="Genomic_DNA"/>
</dbReference>
<accession>A0A8T2CLN0</accession>
<dbReference type="InterPro" id="IPR025836">
    <property type="entry name" value="Zn_knuckle_CX2CX4HX4C"/>
</dbReference>
<feature type="compositionally biased region" description="Polar residues" evidence="1">
    <location>
        <begin position="105"/>
        <end position="141"/>
    </location>
</feature>
<evidence type="ECO:0000256" key="1">
    <source>
        <dbReference type="SAM" id="MobiDB-lite"/>
    </source>
</evidence>
<dbReference type="AlphaFoldDB" id="A0A8T2CLN0"/>
<dbReference type="Pfam" id="PF14392">
    <property type="entry name" value="zf-CCHC_4"/>
    <property type="match status" value="1"/>
</dbReference>
<dbReference type="Proteomes" id="UP000694251">
    <property type="component" value="Chromosome 6"/>
</dbReference>
<feature type="compositionally biased region" description="Basic and acidic residues" evidence="1">
    <location>
        <begin position="159"/>
        <end position="170"/>
    </location>
</feature>
<feature type="domain" description="Zinc knuckle CX2CX4HX4C" evidence="2">
    <location>
        <begin position="1"/>
        <end position="27"/>
    </location>
</feature>
<evidence type="ECO:0000259" key="2">
    <source>
        <dbReference type="Pfam" id="PF14392"/>
    </source>
</evidence>
<feature type="region of interest" description="Disordered" evidence="1">
    <location>
        <begin position="30"/>
        <end position="183"/>
    </location>
</feature>
<evidence type="ECO:0000313" key="3">
    <source>
        <dbReference type="EMBL" id="KAG7600449.1"/>
    </source>
</evidence>
<keyword evidence="4" id="KW-1185">Reference proteome</keyword>
<evidence type="ECO:0000313" key="4">
    <source>
        <dbReference type="Proteomes" id="UP000694251"/>
    </source>
</evidence>
<feature type="compositionally biased region" description="Low complexity" evidence="1">
    <location>
        <begin position="59"/>
        <end position="68"/>
    </location>
</feature>
<reference evidence="3 4" key="1">
    <citation type="submission" date="2020-12" db="EMBL/GenBank/DDBJ databases">
        <title>Concerted genomic and epigenomic changes stabilize Arabidopsis allopolyploids.</title>
        <authorList>
            <person name="Chen Z."/>
        </authorList>
    </citation>
    <scope>NUCLEOTIDE SEQUENCE [LARGE SCALE GENOMIC DNA]</scope>
    <source>
        <strain evidence="3">As9502</strain>
        <tissue evidence="3">Leaf</tissue>
    </source>
</reference>
<protein>
    <submittedName>
        <fullName evidence="3">Zinc knuckle CX2CX4HX4C</fullName>
    </submittedName>
</protein>
<proteinExistence type="predicted"/>
<dbReference type="OrthoDB" id="1134472at2759"/>
<feature type="compositionally biased region" description="Pro residues" evidence="1">
    <location>
        <begin position="72"/>
        <end position="89"/>
    </location>
</feature>
<comment type="caution">
    <text evidence="3">The sequence shown here is derived from an EMBL/GenBank/DDBJ whole genome shotgun (WGS) entry which is preliminary data.</text>
</comment>
<organism evidence="3 4">
    <name type="scientific">Arabidopsis suecica</name>
    <name type="common">Swedish thale-cress</name>
    <name type="synonym">Cardaminopsis suecica</name>
    <dbReference type="NCBI Taxonomy" id="45249"/>
    <lineage>
        <taxon>Eukaryota</taxon>
        <taxon>Viridiplantae</taxon>
        <taxon>Streptophyta</taxon>
        <taxon>Embryophyta</taxon>
        <taxon>Tracheophyta</taxon>
        <taxon>Spermatophyta</taxon>
        <taxon>Magnoliopsida</taxon>
        <taxon>eudicotyledons</taxon>
        <taxon>Gunneridae</taxon>
        <taxon>Pentapetalae</taxon>
        <taxon>rosids</taxon>
        <taxon>malvids</taxon>
        <taxon>Brassicales</taxon>
        <taxon>Brassicaceae</taxon>
        <taxon>Camelineae</taxon>
        <taxon>Arabidopsis</taxon>
    </lineage>
</organism>
<name>A0A8T2CLN0_ARASU</name>
<gene>
    <name evidence="3" type="ORF">ISN44_As06g045530</name>
</gene>